<dbReference type="PIRSF" id="PIRSF029811">
    <property type="entry name" value="UCP029811"/>
    <property type="match status" value="1"/>
</dbReference>
<dbReference type="AlphaFoldDB" id="A0A024HBM7"/>
<feature type="domain" description="Lipid/polyisoprenoid-binding YceI-like" evidence="2">
    <location>
        <begin position="20"/>
        <end position="189"/>
    </location>
</feature>
<sequence length="191" mass="20684">MRALFPLIASACLAAPAQAAWYLDYESSRLGFISSRDAGGAENNRFLVMHGNVDEKGQASLRIELDSVQSGVPLRDERLKENLFEVARFPEATVTAHLDLGPILGLASGAQLEMTLPLRLELHGASHAYRAEVLVTRLDARRFQVVTLSPLILQLGDFGLAPGVERLRQLAGLKSIGLSVPVGAVLIFAER</sequence>
<evidence type="ECO:0000313" key="3">
    <source>
        <dbReference type="EMBL" id="CDF82271.1"/>
    </source>
</evidence>
<dbReference type="STRING" id="1301098.PKB_0905"/>
<dbReference type="PANTHER" id="PTHR34406:SF1">
    <property type="entry name" value="PROTEIN YCEI"/>
    <property type="match status" value="1"/>
</dbReference>
<gene>
    <name evidence="3" type="ORF">PKB_0905</name>
</gene>
<dbReference type="OrthoDB" id="9793816at2"/>
<proteinExistence type="predicted"/>
<dbReference type="PATRIC" id="fig|1301098.3.peg.910"/>
<protein>
    <recommendedName>
        <fullName evidence="2">Lipid/polyisoprenoid-binding YceI-like domain-containing protein</fullName>
    </recommendedName>
</protein>
<dbReference type="InterPro" id="IPR036761">
    <property type="entry name" value="TTHA0802/YceI-like_sf"/>
</dbReference>
<evidence type="ECO:0000256" key="1">
    <source>
        <dbReference type="SAM" id="SignalP"/>
    </source>
</evidence>
<dbReference type="Gene3D" id="2.40.128.110">
    <property type="entry name" value="Lipid/polyisoprenoid-binding, YceI-like"/>
    <property type="match status" value="1"/>
</dbReference>
<evidence type="ECO:0000313" key="4">
    <source>
        <dbReference type="Proteomes" id="UP000025241"/>
    </source>
</evidence>
<dbReference type="eggNOG" id="COG2353">
    <property type="taxonomic scope" value="Bacteria"/>
</dbReference>
<dbReference type="PANTHER" id="PTHR34406">
    <property type="entry name" value="PROTEIN YCEI"/>
    <property type="match status" value="1"/>
</dbReference>
<organism evidence="3 4">
    <name type="scientific">Pseudomonas knackmussii (strain DSM 6978 / CCUG 54928 / LMG 23759 / B13)</name>
    <dbReference type="NCBI Taxonomy" id="1301098"/>
    <lineage>
        <taxon>Bacteria</taxon>
        <taxon>Pseudomonadati</taxon>
        <taxon>Pseudomonadota</taxon>
        <taxon>Gammaproteobacteria</taxon>
        <taxon>Pseudomonadales</taxon>
        <taxon>Pseudomonadaceae</taxon>
        <taxon>Pseudomonas</taxon>
    </lineage>
</organism>
<dbReference type="SUPFAM" id="SSF101874">
    <property type="entry name" value="YceI-like"/>
    <property type="match status" value="1"/>
</dbReference>
<keyword evidence="1" id="KW-0732">Signal</keyword>
<evidence type="ECO:0000259" key="2">
    <source>
        <dbReference type="SMART" id="SM00867"/>
    </source>
</evidence>
<dbReference type="HOGENOM" id="CLU_102556_0_0_6"/>
<keyword evidence="4" id="KW-1185">Reference proteome</keyword>
<feature type="chain" id="PRO_5001529874" description="Lipid/polyisoprenoid-binding YceI-like domain-containing protein" evidence="1">
    <location>
        <begin position="20"/>
        <end position="191"/>
    </location>
</feature>
<name>A0A024HBM7_PSEKB</name>
<dbReference type="SMART" id="SM00867">
    <property type="entry name" value="YceI"/>
    <property type="match status" value="1"/>
</dbReference>
<dbReference type="Pfam" id="PF04264">
    <property type="entry name" value="YceI"/>
    <property type="match status" value="1"/>
</dbReference>
<accession>A0A024HBM7</accession>
<feature type="signal peptide" evidence="1">
    <location>
        <begin position="1"/>
        <end position="19"/>
    </location>
</feature>
<dbReference type="RefSeq" id="WP_043249361.1">
    <property type="nucleotide sequence ID" value="NZ_HG322950.1"/>
</dbReference>
<reference evidence="3 4" key="2">
    <citation type="submission" date="2014-05" db="EMBL/GenBank/DDBJ databases">
        <title>Genome sequence of the 3-chlorobenzoate degrading bacterium Pseudomonas knackmussii B13 shows multiple evidence for horizontal gene transfer.</title>
        <authorList>
            <person name="Miyazaki R."/>
            <person name="Bertelli C."/>
            <person name="Falquet L."/>
            <person name="Robinson-Rechavi M."/>
            <person name="Gharib W."/>
            <person name="Roy S."/>
            <person name="Van der Meer J.R."/>
        </authorList>
    </citation>
    <scope>NUCLEOTIDE SEQUENCE [LARGE SCALE GENOMIC DNA]</scope>
    <source>
        <strain evidence="3 4">B13</strain>
    </source>
</reference>
<dbReference type="KEGG" id="pkc:PKB_0905"/>
<dbReference type="Proteomes" id="UP000025241">
    <property type="component" value="Chromosome I"/>
</dbReference>
<reference evidence="3 4" key="1">
    <citation type="submission" date="2013-03" db="EMBL/GenBank/DDBJ databases">
        <authorList>
            <person name="Linke B."/>
        </authorList>
    </citation>
    <scope>NUCLEOTIDE SEQUENCE [LARGE SCALE GENOMIC DNA]</scope>
    <source>
        <strain evidence="3 4">B13</strain>
    </source>
</reference>
<dbReference type="InterPro" id="IPR027016">
    <property type="entry name" value="UCP029811"/>
</dbReference>
<dbReference type="EMBL" id="HG322950">
    <property type="protein sequence ID" value="CDF82271.1"/>
    <property type="molecule type" value="Genomic_DNA"/>
</dbReference>
<dbReference type="InterPro" id="IPR007372">
    <property type="entry name" value="Lipid/polyisoprenoid-bd_YceI"/>
</dbReference>